<proteinExistence type="inferred from homology"/>
<dbReference type="GO" id="GO:0015986">
    <property type="term" value="P:proton motive force-driven ATP synthesis"/>
    <property type="evidence" value="ECO:0007669"/>
    <property type="project" value="InterPro"/>
</dbReference>
<evidence type="ECO:0000256" key="4">
    <source>
        <dbReference type="ARBA" id="ARBA00022547"/>
    </source>
</evidence>
<evidence type="ECO:0000256" key="9">
    <source>
        <dbReference type="ARBA" id="ARBA00023136"/>
    </source>
</evidence>
<evidence type="ECO:0000313" key="13">
    <source>
        <dbReference type="Proteomes" id="UP000310158"/>
    </source>
</evidence>
<evidence type="ECO:0000256" key="2">
    <source>
        <dbReference type="ARBA" id="ARBA00007333"/>
    </source>
</evidence>
<reference evidence="12 13" key="1">
    <citation type="submission" date="2019-02" db="EMBL/GenBank/DDBJ databases">
        <title>Genome sequencing of the rare red list fungi Bondarzewia mesenterica.</title>
        <authorList>
            <person name="Buettner E."/>
            <person name="Kellner H."/>
        </authorList>
    </citation>
    <scope>NUCLEOTIDE SEQUENCE [LARGE SCALE GENOMIC DNA]</scope>
    <source>
        <strain evidence="12 13">DSM 108281</strain>
    </source>
</reference>
<keyword evidence="8" id="KW-0496">Mitochondrion</keyword>
<dbReference type="EMBL" id="SGPL01000057">
    <property type="protein sequence ID" value="THH19013.1"/>
    <property type="molecule type" value="Genomic_DNA"/>
</dbReference>
<comment type="caution">
    <text evidence="12">The sequence shown here is derived from an EMBL/GenBank/DDBJ whole genome shotgun (WGS) entry which is preliminary data.</text>
</comment>
<feature type="compositionally biased region" description="Low complexity" evidence="11">
    <location>
        <begin position="387"/>
        <end position="396"/>
    </location>
</feature>
<dbReference type="OrthoDB" id="3229208at2759"/>
<feature type="region of interest" description="Disordered" evidence="11">
    <location>
        <begin position="76"/>
        <end position="272"/>
    </location>
</feature>
<evidence type="ECO:0000256" key="3">
    <source>
        <dbReference type="ARBA" id="ARBA00022448"/>
    </source>
</evidence>
<feature type="region of interest" description="Disordered" evidence="11">
    <location>
        <begin position="1"/>
        <end position="64"/>
    </location>
</feature>
<keyword evidence="7" id="KW-0406">Ion transport</keyword>
<evidence type="ECO:0000256" key="10">
    <source>
        <dbReference type="ARBA" id="ARBA00023310"/>
    </source>
</evidence>
<feature type="compositionally biased region" description="Low complexity" evidence="11">
    <location>
        <begin position="408"/>
        <end position="424"/>
    </location>
</feature>
<sequence>MFRASPWISYDPASGEPLVEETELSQQPQDMDEDVDMDAPQISTLREEDSPPPNSSPSHTGKFRVKLLVNEMKPGTKFITFNGETGEEAGETDEADEEEDEVEDDEEDQLIDDDDEDISSNPVTPGPLGAGLSARGAAPSTRGKVKGARKRKGRAGAPDPAPLMTAFEVSPSENHPTRLSPSRDVPDVVQPEALPHTTASLSKKVVPKGTTAAQRAPRKSGTKIKTTILIPPFNDTAELSEGYTGTAPSSPTYQEARTPERENAPVSIPSGVPQLEEFNLDSVPLPRYPLPSKPFHVQPPLKIGTGYAPLIPLDRSGKKVRHWRTANREIRGIAGGRWFARSWVGDKDSELASAAAAATAATQQAAAVLESEKLAAGSAPLTLPKLPTLSLSAPPAGRGSGKTKASKAETTASTAASSRSGSAGPDSVSVTPVQIATGQRDIISFVGVLYSADTHFRYSNTFIQQQEGNISVGLSGCSRPTSSAQGDLCSQLTFIYFPPSSLYRTQSLKDSSDNPLTRPVVRYTALLSGVFYGIAHRRSLQKAHDEEKARHAIHERETLIVQAKEAWKQKQESNKGGVVTDPEDPRFDLEKLLAKWESDSK</sequence>
<gene>
    <name evidence="12" type="ORF">EW146_g2078</name>
</gene>
<dbReference type="GO" id="GO:0015078">
    <property type="term" value="F:proton transmembrane transporter activity"/>
    <property type="evidence" value="ECO:0007669"/>
    <property type="project" value="InterPro"/>
</dbReference>
<keyword evidence="13" id="KW-1185">Reference proteome</keyword>
<feature type="compositionally biased region" description="Basic residues" evidence="11">
    <location>
        <begin position="143"/>
        <end position="154"/>
    </location>
</feature>
<comment type="similarity">
    <text evidence="2">Belongs to the ATPase e subunit family.</text>
</comment>
<feature type="region of interest" description="Disordered" evidence="11">
    <location>
        <begin position="387"/>
        <end position="429"/>
    </location>
</feature>
<name>A0A4V3XFV6_9AGAM</name>
<protein>
    <submittedName>
        <fullName evidence="12">Uncharacterized protein</fullName>
    </submittedName>
</protein>
<keyword evidence="5" id="KW-0375">Hydrogen ion transport</keyword>
<evidence type="ECO:0000256" key="8">
    <source>
        <dbReference type="ARBA" id="ARBA00023128"/>
    </source>
</evidence>
<feature type="compositionally biased region" description="Polar residues" evidence="11">
    <location>
        <begin position="171"/>
        <end position="180"/>
    </location>
</feature>
<dbReference type="InterPro" id="IPR008386">
    <property type="entry name" value="ATP_synth_F0_esu_mt"/>
</dbReference>
<keyword evidence="10" id="KW-0066">ATP synthesis</keyword>
<evidence type="ECO:0000256" key="1">
    <source>
        <dbReference type="ARBA" id="ARBA00004273"/>
    </source>
</evidence>
<dbReference type="Proteomes" id="UP000310158">
    <property type="component" value="Unassembled WGS sequence"/>
</dbReference>
<keyword evidence="4" id="KW-0138">CF(0)</keyword>
<feature type="compositionally biased region" description="Acidic residues" evidence="11">
    <location>
        <begin position="85"/>
        <end position="118"/>
    </location>
</feature>
<evidence type="ECO:0000256" key="7">
    <source>
        <dbReference type="ARBA" id="ARBA00023065"/>
    </source>
</evidence>
<dbReference type="AlphaFoldDB" id="A0A4V3XFV6"/>
<accession>A0A4V3XFV6</accession>
<organism evidence="12 13">
    <name type="scientific">Bondarzewia mesenterica</name>
    <dbReference type="NCBI Taxonomy" id="1095465"/>
    <lineage>
        <taxon>Eukaryota</taxon>
        <taxon>Fungi</taxon>
        <taxon>Dikarya</taxon>
        <taxon>Basidiomycota</taxon>
        <taxon>Agaricomycotina</taxon>
        <taxon>Agaricomycetes</taxon>
        <taxon>Russulales</taxon>
        <taxon>Bondarzewiaceae</taxon>
        <taxon>Bondarzewia</taxon>
    </lineage>
</organism>
<dbReference type="Pfam" id="PF05680">
    <property type="entry name" value="ATP-synt_E"/>
    <property type="match status" value="1"/>
</dbReference>
<evidence type="ECO:0000256" key="6">
    <source>
        <dbReference type="ARBA" id="ARBA00022792"/>
    </source>
</evidence>
<evidence type="ECO:0000256" key="5">
    <source>
        <dbReference type="ARBA" id="ARBA00022781"/>
    </source>
</evidence>
<keyword evidence="6" id="KW-0999">Mitochondrion inner membrane</keyword>
<dbReference type="GO" id="GO:0005743">
    <property type="term" value="C:mitochondrial inner membrane"/>
    <property type="evidence" value="ECO:0007669"/>
    <property type="project" value="UniProtKB-SubCell"/>
</dbReference>
<keyword evidence="3" id="KW-0813">Transport</keyword>
<keyword evidence="9" id="KW-0472">Membrane</keyword>
<evidence type="ECO:0000256" key="11">
    <source>
        <dbReference type="SAM" id="MobiDB-lite"/>
    </source>
</evidence>
<feature type="compositionally biased region" description="Polar residues" evidence="11">
    <location>
        <begin position="246"/>
        <end position="255"/>
    </location>
</feature>
<dbReference type="GO" id="GO:0045259">
    <property type="term" value="C:proton-transporting ATP synthase complex"/>
    <property type="evidence" value="ECO:0007669"/>
    <property type="project" value="UniProtKB-KW"/>
</dbReference>
<comment type="subcellular location">
    <subcellularLocation>
        <location evidence="1">Mitochondrion inner membrane</location>
    </subcellularLocation>
</comment>
<evidence type="ECO:0000313" key="12">
    <source>
        <dbReference type="EMBL" id="THH19013.1"/>
    </source>
</evidence>
<feature type="region of interest" description="Disordered" evidence="11">
    <location>
        <begin position="566"/>
        <end position="585"/>
    </location>
</feature>